<organism evidence="2 3">
    <name type="scientific">Streptomyces roseoverticillatus</name>
    <dbReference type="NCBI Taxonomy" id="66429"/>
    <lineage>
        <taxon>Bacteria</taxon>
        <taxon>Bacillati</taxon>
        <taxon>Actinomycetota</taxon>
        <taxon>Actinomycetes</taxon>
        <taxon>Kitasatosporales</taxon>
        <taxon>Streptomycetaceae</taxon>
        <taxon>Streptomyces</taxon>
    </lineage>
</organism>
<name>A0ABV3ILZ6_9ACTN</name>
<keyword evidence="3" id="KW-1185">Reference proteome</keyword>
<dbReference type="Proteomes" id="UP001552479">
    <property type="component" value="Unassembled WGS sequence"/>
</dbReference>
<evidence type="ECO:0000256" key="1">
    <source>
        <dbReference type="SAM" id="MobiDB-lite"/>
    </source>
</evidence>
<dbReference type="EMBL" id="JBFASG010000001">
    <property type="protein sequence ID" value="MEV4921490.1"/>
    <property type="molecule type" value="Genomic_DNA"/>
</dbReference>
<dbReference type="Pfam" id="PF05800">
    <property type="entry name" value="GvpO"/>
    <property type="match status" value="1"/>
</dbReference>
<protein>
    <submittedName>
        <fullName evidence="2">Gas vesicle protein GvpO</fullName>
    </submittedName>
</protein>
<proteinExistence type="predicted"/>
<reference evidence="2 3" key="1">
    <citation type="submission" date="2024-06" db="EMBL/GenBank/DDBJ databases">
        <title>The Natural Products Discovery Center: Release of the First 8490 Sequenced Strains for Exploring Actinobacteria Biosynthetic Diversity.</title>
        <authorList>
            <person name="Kalkreuter E."/>
            <person name="Kautsar S.A."/>
            <person name="Yang D."/>
            <person name="Bader C.D."/>
            <person name="Teijaro C.N."/>
            <person name="Fluegel L."/>
            <person name="Davis C.M."/>
            <person name="Simpson J.R."/>
            <person name="Lauterbach L."/>
            <person name="Steele A.D."/>
            <person name="Gui C."/>
            <person name="Meng S."/>
            <person name="Li G."/>
            <person name="Viehrig K."/>
            <person name="Ye F."/>
            <person name="Su P."/>
            <person name="Kiefer A.F."/>
            <person name="Nichols A."/>
            <person name="Cepeda A.J."/>
            <person name="Yan W."/>
            <person name="Fan B."/>
            <person name="Jiang Y."/>
            <person name="Adhikari A."/>
            <person name="Zheng C.-J."/>
            <person name="Schuster L."/>
            <person name="Cowan T.M."/>
            <person name="Smanski M.J."/>
            <person name="Chevrette M.G."/>
            <person name="De Carvalho L.P.S."/>
            <person name="Shen B."/>
        </authorList>
    </citation>
    <scope>NUCLEOTIDE SEQUENCE [LARGE SCALE GENOMIC DNA]</scope>
    <source>
        <strain evidence="2 3">NPDC053791</strain>
    </source>
</reference>
<gene>
    <name evidence="2" type="primary">gvpO</name>
    <name evidence="2" type="ORF">AB0L03_01320</name>
</gene>
<evidence type="ECO:0000313" key="3">
    <source>
        <dbReference type="Proteomes" id="UP001552479"/>
    </source>
</evidence>
<evidence type="ECO:0000313" key="2">
    <source>
        <dbReference type="EMBL" id="MEV4921490.1"/>
    </source>
</evidence>
<comment type="caution">
    <text evidence="2">The sequence shown here is derived from an EMBL/GenBank/DDBJ whole genome shotgun (WGS) entry which is preliminary data.</text>
</comment>
<sequence>MTQPKKKTAGTSGTPEEPDDKAGTGQPPEAQRSVVTAAQVLRAAHEQFAELTGLRPEGISRFERTEGGGWELEAEVVELARVPETMSVMALYELSLDTDGLLTGYRRVRRYERGRTGRTDSR</sequence>
<dbReference type="PIRSF" id="PIRSF028743">
    <property type="entry name" value="GvpO_protein"/>
    <property type="match status" value="1"/>
</dbReference>
<dbReference type="InterPro" id="IPR008634">
    <property type="entry name" value="Gas-vesicle_GvpO"/>
</dbReference>
<dbReference type="RefSeq" id="WP_359095115.1">
    <property type="nucleotide sequence ID" value="NZ_JBEZGT010000003.1"/>
</dbReference>
<feature type="region of interest" description="Disordered" evidence="1">
    <location>
        <begin position="1"/>
        <end position="33"/>
    </location>
</feature>
<accession>A0ABV3ILZ6</accession>